<evidence type="ECO:0000256" key="1">
    <source>
        <dbReference type="ARBA" id="ARBA00009356"/>
    </source>
</evidence>
<evidence type="ECO:0000256" key="2">
    <source>
        <dbReference type="ARBA" id="ARBA00022980"/>
    </source>
</evidence>
<proteinExistence type="inferred from homology"/>
<dbReference type="InterPro" id="IPR036789">
    <property type="entry name" value="Ribosomal_uL6-like_a/b-dom_sf"/>
</dbReference>
<sequence length="235" mass="26518">MLLTRCALLSSPSPSSIFYTHTHTHTHTRTHAQAKKNPTCISSKKMVKVKSLCTLQIPEGVTVDVKGRKVTVTGKRGTLTKDLTHLQLDMRVDKKNRTFTVIRWFGSKIPIACLNTTKAHVQNMITGVTKGYRFKVRCAYAHFPINVSVDGQNIEVRNFLGEKRVRRQLVPSSVKVSQTDPSKVKDEIIFDGNDLEQVSREAAVLHQMCLVKKKDIRKFLDGIYVQTKTNIEGVE</sequence>
<evidence type="ECO:0000256" key="3">
    <source>
        <dbReference type="ARBA" id="ARBA00023274"/>
    </source>
</evidence>
<accession>A0A640KMK9</accession>
<evidence type="ECO:0000313" key="6">
    <source>
        <dbReference type="Proteomes" id="UP000419144"/>
    </source>
</evidence>
<name>A0A640KMK9_LEITA</name>
<dbReference type="Pfam" id="PF00347">
    <property type="entry name" value="Ribosomal_L6"/>
    <property type="match status" value="2"/>
</dbReference>
<organism evidence="5 6">
    <name type="scientific">Leishmania tarentolae</name>
    <name type="common">Sauroleishmania tarentolae</name>
    <dbReference type="NCBI Taxonomy" id="5689"/>
    <lineage>
        <taxon>Eukaryota</taxon>
        <taxon>Discoba</taxon>
        <taxon>Euglenozoa</taxon>
        <taxon>Kinetoplastea</taxon>
        <taxon>Metakinetoplastina</taxon>
        <taxon>Trypanosomatida</taxon>
        <taxon>Trypanosomatidae</taxon>
        <taxon>Leishmaniinae</taxon>
        <taxon>Leishmania</taxon>
        <taxon>lizard Leishmania</taxon>
    </lineage>
</organism>
<comment type="similarity">
    <text evidence="1">Belongs to the universal ribosomal protein uL6 family.</text>
</comment>
<dbReference type="GO" id="GO:0019843">
    <property type="term" value="F:rRNA binding"/>
    <property type="evidence" value="ECO:0007669"/>
    <property type="project" value="InterPro"/>
</dbReference>
<dbReference type="PROSITE" id="PS00700">
    <property type="entry name" value="RIBOSOMAL_L6_2"/>
    <property type="match status" value="1"/>
</dbReference>
<feature type="domain" description="Large ribosomal subunit protein uL6 alpha-beta" evidence="4">
    <location>
        <begin position="57"/>
        <end position="131"/>
    </location>
</feature>
<evidence type="ECO:0000259" key="4">
    <source>
        <dbReference type="Pfam" id="PF00347"/>
    </source>
</evidence>
<dbReference type="Proteomes" id="UP000419144">
    <property type="component" value="Unassembled WGS sequence"/>
</dbReference>
<dbReference type="GO" id="GO:0003735">
    <property type="term" value="F:structural constituent of ribosome"/>
    <property type="evidence" value="ECO:0007669"/>
    <property type="project" value="InterPro"/>
</dbReference>
<dbReference type="EMBL" id="BLBS01000043">
    <property type="protein sequence ID" value="GET90946.1"/>
    <property type="molecule type" value="Genomic_DNA"/>
</dbReference>
<dbReference type="FunFam" id="3.90.930.12:FF:000003">
    <property type="entry name" value="60S ribosomal protein L9"/>
    <property type="match status" value="1"/>
</dbReference>
<dbReference type="GO" id="GO:0002181">
    <property type="term" value="P:cytoplasmic translation"/>
    <property type="evidence" value="ECO:0007669"/>
    <property type="project" value="TreeGrafter"/>
</dbReference>
<dbReference type="SUPFAM" id="SSF56053">
    <property type="entry name" value="Ribosomal protein L6"/>
    <property type="match status" value="2"/>
</dbReference>
<dbReference type="PANTHER" id="PTHR11655">
    <property type="entry name" value="60S/50S RIBOSOMAL PROTEIN L6/L9"/>
    <property type="match status" value="1"/>
</dbReference>
<evidence type="ECO:0000313" key="5">
    <source>
        <dbReference type="EMBL" id="GET90946.1"/>
    </source>
</evidence>
<dbReference type="AlphaFoldDB" id="A0A640KMK9"/>
<dbReference type="PANTHER" id="PTHR11655:SF16">
    <property type="entry name" value="60S RIBOSOMAL PROTEIN L9"/>
    <property type="match status" value="1"/>
</dbReference>
<dbReference type="VEuPathDB" id="TriTrypDB:LtaPh_3033800"/>
<keyword evidence="3" id="KW-0687">Ribonucleoprotein</keyword>
<keyword evidence="2 5" id="KW-0689">Ribosomal protein</keyword>
<feature type="domain" description="Large ribosomal subunit protein uL6 alpha-beta" evidence="4">
    <location>
        <begin position="143"/>
        <end position="222"/>
    </location>
</feature>
<dbReference type="FunFam" id="3.90.930.12:FF:000004">
    <property type="entry name" value="60S ribosomal protein L9"/>
    <property type="match status" value="1"/>
</dbReference>
<dbReference type="GO" id="GO:0022625">
    <property type="term" value="C:cytosolic large ribosomal subunit"/>
    <property type="evidence" value="ECO:0007669"/>
    <property type="project" value="TreeGrafter"/>
</dbReference>
<dbReference type="InterPro" id="IPR020040">
    <property type="entry name" value="Ribosomal_uL6_a/b-dom"/>
</dbReference>
<dbReference type="InterPro" id="IPR000702">
    <property type="entry name" value="Ribosomal_uL6-like"/>
</dbReference>
<reference evidence="5" key="1">
    <citation type="submission" date="2019-11" db="EMBL/GenBank/DDBJ databases">
        <title>Leishmania tarentolae CDS.</title>
        <authorList>
            <person name="Goto Y."/>
            <person name="Yamagishi J."/>
        </authorList>
    </citation>
    <scope>NUCLEOTIDE SEQUENCE [LARGE SCALE GENOMIC DNA]</scope>
    <source>
        <strain evidence="5">Parrot Tar II</strain>
    </source>
</reference>
<dbReference type="InterPro" id="IPR002359">
    <property type="entry name" value="Ribosomal_uL6_CS2"/>
</dbReference>
<keyword evidence="6" id="KW-1185">Reference proteome</keyword>
<protein>
    <submittedName>
        <fullName evidence="5">60S ribosomal protein L9, putative</fullName>
    </submittedName>
</protein>
<gene>
    <name evidence="5" type="ORF">LtaPh_3033800</name>
</gene>
<comment type="caution">
    <text evidence="5">The sequence shown here is derived from an EMBL/GenBank/DDBJ whole genome shotgun (WGS) entry which is preliminary data.</text>
</comment>
<dbReference type="Gene3D" id="3.90.930.12">
    <property type="entry name" value="Ribosomal protein L6, alpha-beta domain"/>
    <property type="match status" value="2"/>
</dbReference>
<dbReference type="OrthoDB" id="276293at2759"/>